<dbReference type="RefSeq" id="WP_308136488.1">
    <property type="nucleotide sequence ID" value="NZ_CP133197.1"/>
</dbReference>
<proteinExistence type="predicted"/>
<evidence type="ECO:0000256" key="1">
    <source>
        <dbReference type="SAM" id="MobiDB-lite"/>
    </source>
</evidence>
<feature type="region of interest" description="Disordered" evidence="1">
    <location>
        <begin position="428"/>
        <end position="450"/>
    </location>
</feature>
<sequence length="521" mass="57454">MNLSNAYLLSQDLSESAKKLQAHQHDLQGIKTSQAVFTLATYFIYFSFTAVIFAGVTVWKLQSYIFDNYTNVIGMVWALVTVFAVPLALSLAKHFNYKAIAKNSVERGHRGQLIIHAIIALALISGLYYEAISSSSNLQAKAFHSVENSKAGEAILNTTVNNSSSGAIAGLIADAEYKLVSCKRLLAEGKTKDCNNSQAKVDSLKSQAQAERESVASANVAAISAKQTALDKERDSHALPAAKYAAEITNMSNDAGTMIIVIIAALFFELIHITTIFNEARALRGLDTYSASLKMLNGEYFKATGKTFDSGDFKDNRTIDLSDKPLNVPVDEHGADFEVKTKGQPYKDNKTGFGFVPQTAKLFKWQDEPNLPAKPEKQGFGFIQSGQVAKDRETSLLEENRRKYAQEIILPTNPRPTPSDYAPVARKESVHASTEKPLHERVGDSKPLHERVDTRINEAAYTQAAEAKAGTYVDCPQCGANFRKANKWHTFCKSTCKDDWHNAKDPTRLEALKAKSRRRKA</sequence>
<evidence type="ECO:0000313" key="3">
    <source>
        <dbReference type="EMBL" id="MDQ5770822.1"/>
    </source>
</evidence>
<organism evidence="4">
    <name type="scientific">Thiothrix subterranea</name>
    <dbReference type="NCBI Taxonomy" id="2735563"/>
    <lineage>
        <taxon>Bacteria</taxon>
        <taxon>Pseudomonadati</taxon>
        <taxon>Pseudomonadota</taxon>
        <taxon>Gammaproteobacteria</taxon>
        <taxon>Thiotrichales</taxon>
        <taxon>Thiotrichaceae</taxon>
        <taxon>Thiothrix</taxon>
    </lineage>
</organism>
<evidence type="ECO:0000256" key="2">
    <source>
        <dbReference type="SAM" id="Phobius"/>
    </source>
</evidence>
<feature type="transmembrane region" description="Helical" evidence="2">
    <location>
        <begin position="258"/>
        <end position="277"/>
    </location>
</feature>
<keyword evidence="2" id="KW-0472">Membrane</keyword>
<evidence type="ECO:0000313" key="5">
    <source>
        <dbReference type="Proteomes" id="UP001223336"/>
    </source>
</evidence>
<gene>
    <name evidence="3" type="ORF">RCC75_19995</name>
    <name evidence="4" type="ORF">RCG00_02615</name>
</gene>
<name>A0AA51R508_9GAMM</name>
<feature type="transmembrane region" description="Helical" evidence="2">
    <location>
        <begin position="113"/>
        <end position="129"/>
    </location>
</feature>
<evidence type="ECO:0000313" key="4">
    <source>
        <dbReference type="EMBL" id="WML87260.1"/>
    </source>
</evidence>
<dbReference type="Proteomes" id="UP001223336">
    <property type="component" value="Unassembled WGS sequence"/>
</dbReference>
<protein>
    <submittedName>
        <fullName evidence="4">Uncharacterized protein</fullName>
    </submittedName>
</protein>
<dbReference type="EMBL" id="CP133217">
    <property type="protein sequence ID" value="WML87260.1"/>
    <property type="molecule type" value="Genomic_DNA"/>
</dbReference>
<dbReference type="Proteomes" id="UP001229862">
    <property type="component" value="Chromosome"/>
</dbReference>
<dbReference type="EMBL" id="JAVFKN010000041">
    <property type="protein sequence ID" value="MDQ5770822.1"/>
    <property type="molecule type" value="Genomic_DNA"/>
</dbReference>
<feature type="transmembrane region" description="Helical" evidence="2">
    <location>
        <begin position="35"/>
        <end position="59"/>
    </location>
</feature>
<keyword evidence="2" id="KW-0812">Transmembrane</keyword>
<feature type="transmembrane region" description="Helical" evidence="2">
    <location>
        <begin position="71"/>
        <end position="92"/>
    </location>
</feature>
<keyword evidence="5" id="KW-1185">Reference proteome</keyword>
<reference evidence="4 5" key="1">
    <citation type="submission" date="2023-08" db="EMBL/GenBank/DDBJ databases">
        <title>New molecular markers tilS and rpoB for phylogenetic and monitoring studies of the genus Thiothrix biodiversity.</title>
        <authorList>
            <person name="Ravin N.V."/>
            <person name="Smolyakov D."/>
            <person name="Markov N.D."/>
            <person name="Beletsky A.V."/>
            <person name="Mardanov A.V."/>
            <person name="Rudenko T.S."/>
            <person name="Grabovich M.Y."/>
        </authorList>
    </citation>
    <scope>NUCLEOTIDE SEQUENCE</scope>
    <source>
        <strain evidence="4">DNT52</strain>
        <strain evidence="3 5">H33</strain>
    </source>
</reference>
<accession>A0AA51R508</accession>
<keyword evidence="2" id="KW-1133">Transmembrane helix</keyword>
<dbReference type="AlphaFoldDB" id="A0AA51R508"/>